<dbReference type="Pfam" id="PF00149">
    <property type="entry name" value="Metallophos"/>
    <property type="match status" value="1"/>
</dbReference>
<dbReference type="eggNOG" id="arCOG02832">
    <property type="taxonomic scope" value="Archaea"/>
</dbReference>
<reference evidence="4 5" key="1">
    <citation type="journal article" date="2015" name="Genome Announc.">
        <title>Complete Genome Sequence of Methanosphaerula palustris E1-9CT, a Hydrogenotrophic Methanogen Isolated from a Minerotrophic Fen Peatland.</title>
        <authorList>
            <person name="Cadillo-Quiroz H."/>
            <person name="Browne P."/>
            <person name="Kyrpides N."/>
            <person name="Woyke T."/>
            <person name="Goodwin L."/>
            <person name="Detter C."/>
            <person name="Yavitt J.B."/>
            <person name="Zinder S.H."/>
        </authorList>
    </citation>
    <scope>NUCLEOTIDE SEQUENCE [LARGE SCALE GENOMIC DNA]</scope>
    <source>
        <strain evidence="5">ATCC BAA-1556 / DSM 19958 / E1-9c</strain>
    </source>
</reference>
<evidence type="ECO:0000259" key="3">
    <source>
        <dbReference type="Pfam" id="PF02872"/>
    </source>
</evidence>
<dbReference type="OrthoDB" id="21342at2157"/>
<dbReference type="RefSeq" id="WP_012617643.1">
    <property type="nucleotide sequence ID" value="NC_011832.1"/>
</dbReference>
<dbReference type="PANTHER" id="PTHR11575:SF42">
    <property type="entry name" value="SULFUR OXIDATION PROTEIN SOXB"/>
    <property type="match status" value="1"/>
</dbReference>
<dbReference type="InterPro" id="IPR029052">
    <property type="entry name" value="Metallo-depent_PP-like"/>
</dbReference>
<dbReference type="Gene3D" id="3.60.21.10">
    <property type="match status" value="1"/>
</dbReference>
<name>B8GGR9_METPE</name>
<protein>
    <submittedName>
        <fullName evidence="4">5'-Nucleotidase domain protein</fullName>
    </submittedName>
</protein>
<keyword evidence="5" id="KW-1185">Reference proteome</keyword>
<evidence type="ECO:0000313" key="5">
    <source>
        <dbReference type="Proteomes" id="UP000002457"/>
    </source>
</evidence>
<dbReference type="CDD" id="cd07411">
    <property type="entry name" value="MPP_SoxB_N"/>
    <property type="match status" value="1"/>
</dbReference>
<feature type="domain" description="Calcineurin-like phosphoesterase" evidence="2">
    <location>
        <begin position="9"/>
        <end position="224"/>
    </location>
</feature>
<dbReference type="AlphaFoldDB" id="B8GGR9"/>
<dbReference type="SUPFAM" id="SSF55816">
    <property type="entry name" value="5'-nucleotidase (syn. UDP-sugar hydrolase), C-terminal domain"/>
    <property type="match status" value="1"/>
</dbReference>
<dbReference type="Gene3D" id="3.90.780.10">
    <property type="entry name" value="5'-Nucleotidase, C-terminal domain"/>
    <property type="match status" value="1"/>
</dbReference>
<dbReference type="KEGG" id="mpl:Mpal_0972"/>
<dbReference type="SUPFAM" id="SSF56300">
    <property type="entry name" value="Metallo-dependent phosphatases"/>
    <property type="match status" value="1"/>
</dbReference>
<evidence type="ECO:0000256" key="1">
    <source>
        <dbReference type="ARBA" id="ARBA00022729"/>
    </source>
</evidence>
<dbReference type="InterPro" id="IPR008334">
    <property type="entry name" value="5'-Nucleotdase_C"/>
</dbReference>
<accession>B8GGR9</accession>
<evidence type="ECO:0000313" key="4">
    <source>
        <dbReference type="EMBL" id="ACL16324.1"/>
    </source>
</evidence>
<dbReference type="Pfam" id="PF02872">
    <property type="entry name" value="5_nucleotid_C"/>
    <property type="match status" value="1"/>
</dbReference>
<dbReference type="InterPro" id="IPR006179">
    <property type="entry name" value="5_nucleotidase/apyrase"/>
</dbReference>
<dbReference type="InterPro" id="IPR004843">
    <property type="entry name" value="Calcineurin-like_PHP"/>
</dbReference>
<gene>
    <name evidence="4" type="ordered locus">Mpal_0972</name>
</gene>
<dbReference type="GO" id="GO:0009166">
    <property type="term" value="P:nucleotide catabolic process"/>
    <property type="evidence" value="ECO:0007669"/>
    <property type="project" value="InterPro"/>
</dbReference>
<dbReference type="HOGENOM" id="CLU_005854_7_5_2"/>
<dbReference type="GeneID" id="7272752"/>
<dbReference type="GO" id="GO:0016787">
    <property type="term" value="F:hydrolase activity"/>
    <property type="evidence" value="ECO:0007669"/>
    <property type="project" value="InterPro"/>
</dbReference>
<proteinExistence type="predicted"/>
<sequence>MDNHSGDLTVLQINDTHAYLEPHVEVFAAGGRMEYRVAGGYAAIATQVQQTRDEKKGRILLLDSGDTFHGTYPAVQTKGQALVPVMNALGVDAMTAHWEFAYGPERFRDLSFDLNYPVLAINCYQRSSGRLIFPPYLVQEVGNLKIGVIGIASAIVDKGMPPSFSAGLFFTDGRKELPQYISDLRSEERVDLIVLLSHLGLPQDIRLAETIVGIDLILSGHTHNRLDEPIRINNTLICQSGCHGSFVGQVDLTVQNKQIRSARHELIPIIGIEEDSLVRELVERAVEPYREYLGTVVGTTRIPLNRATILESTMDNLLLAAVQKAAGATIALSHGWRYGAPVPAGPVTRNDLWNMIPTNPEVRTVSLTGSEIAFLFEENLEKTFSSDPFSQMGGYMKRCSGLTVYCKLENPPGYRVQGIFTATGRLDPLQEYTVAYVSSQTIGDTYGLDRAGTGTTAITALEDLLDRGPVETPLVGSVVAI</sequence>
<dbReference type="Proteomes" id="UP000002457">
    <property type="component" value="Chromosome"/>
</dbReference>
<keyword evidence="1" id="KW-0732">Signal</keyword>
<dbReference type="InterPro" id="IPR041829">
    <property type="entry name" value="SoxB_N"/>
</dbReference>
<feature type="domain" description="5'-Nucleotidase C-terminal" evidence="3">
    <location>
        <begin position="298"/>
        <end position="438"/>
    </location>
</feature>
<evidence type="ECO:0000259" key="2">
    <source>
        <dbReference type="Pfam" id="PF00149"/>
    </source>
</evidence>
<dbReference type="PANTHER" id="PTHR11575">
    <property type="entry name" value="5'-NUCLEOTIDASE-RELATED"/>
    <property type="match status" value="1"/>
</dbReference>
<dbReference type="InterPro" id="IPR036907">
    <property type="entry name" value="5'-Nucleotdase_C_sf"/>
</dbReference>
<dbReference type="EMBL" id="CP001338">
    <property type="protein sequence ID" value="ACL16324.1"/>
    <property type="molecule type" value="Genomic_DNA"/>
</dbReference>
<dbReference type="STRING" id="521011.Mpal_0972"/>
<dbReference type="PRINTS" id="PR01607">
    <property type="entry name" value="APYRASEFAMLY"/>
</dbReference>
<organism evidence="4 5">
    <name type="scientific">Methanosphaerula palustris (strain ATCC BAA-1556 / DSM 19958 / E1-9c)</name>
    <dbReference type="NCBI Taxonomy" id="521011"/>
    <lineage>
        <taxon>Archaea</taxon>
        <taxon>Methanobacteriati</taxon>
        <taxon>Methanobacteriota</taxon>
        <taxon>Stenosarchaea group</taxon>
        <taxon>Methanomicrobia</taxon>
        <taxon>Methanomicrobiales</taxon>
        <taxon>Methanoregulaceae</taxon>
        <taxon>Methanosphaerula</taxon>
    </lineage>
</organism>